<dbReference type="EMBL" id="CADCTF010000028">
    <property type="protein sequence ID" value="CAA9220845.1"/>
    <property type="molecule type" value="Genomic_DNA"/>
</dbReference>
<keyword evidence="1" id="KW-0472">Membrane</keyword>
<keyword evidence="1" id="KW-1133">Transmembrane helix</keyword>
<keyword evidence="1" id="KW-0812">Transmembrane</keyword>
<feature type="non-terminal residue" evidence="2">
    <location>
        <position position="118"/>
    </location>
</feature>
<protein>
    <submittedName>
        <fullName evidence="2">Uncharacterized protein</fullName>
    </submittedName>
</protein>
<name>A0A6J4HCP3_9ACTN</name>
<evidence type="ECO:0000256" key="1">
    <source>
        <dbReference type="SAM" id="Phobius"/>
    </source>
</evidence>
<feature type="transmembrane region" description="Helical" evidence="1">
    <location>
        <begin position="53"/>
        <end position="79"/>
    </location>
</feature>
<feature type="transmembrane region" description="Helical" evidence="1">
    <location>
        <begin position="85"/>
        <end position="105"/>
    </location>
</feature>
<evidence type="ECO:0000313" key="2">
    <source>
        <dbReference type="EMBL" id="CAA9220845.1"/>
    </source>
</evidence>
<dbReference type="AlphaFoldDB" id="A0A6J4HCP3"/>
<organism evidence="2">
    <name type="scientific">uncultured Acidimicrobiales bacterium</name>
    <dbReference type="NCBI Taxonomy" id="310071"/>
    <lineage>
        <taxon>Bacteria</taxon>
        <taxon>Bacillati</taxon>
        <taxon>Actinomycetota</taxon>
        <taxon>Acidimicrobiia</taxon>
        <taxon>Acidimicrobiales</taxon>
        <taxon>environmental samples</taxon>
    </lineage>
</organism>
<accession>A0A6J4HCP3</accession>
<gene>
    <name evidence="2" type="ORF">AVDCRST_MAG50-569</name>
</gene>
<proteinExistence type="predicted"/>
<reference evidence="2" key="1">
    <citation type="submission" date="2020-02" db="EMBL/GenBank/DDBJ databases">
        <authorList>
            <person name="Meier V. D."/>
        </authorList>
    </citation>
    <scope>NUCLEOTIDE SEQUENCE</scope>
    <source>
        <strain evidence="2">AVDCRST_MAG50</strain>
    </source>
</reference>
<sequence length="118" mass="12187">MPPRSVTVRSRRRQPPLITELGHGGTALAAVRQAVDVREAVGGRFHGSVSPPLLLALRLLAVVLGAGVATVVALVYAGPLGGVRLVYAVPALAALYAAAGLVAWWRRPANQLGALLVV</sequence>